<dbReference type="EMBL" id="LDIR01000001">
    <property type="protein sequence ID" value="OCL92751.1"/>
    <property type="molecule type" value="Genomic_DNA"/>
</dbReference>
<dbReference type="InterPro" id="IPR000700">
    <property type="entry name" value="PAS-assoc_C"/>
</dbReference>
<dbReference type="SMART" id="SM00091">
    <property type="entry name" value="PAS"/>
    <property type="match status" value="1"/>
</dbReference>
<organism evidence="5 7">
    <name type="scientific">Arcobacter porcinus</name>
    <dbReference type="NCBI Taxonomy" id="1935204"/>
    <lineage>
        <taxon>Bacteria</taxon>
        <taxon>Pseudomonadati</taxon>
        <taxon>Campylobacterota</taxon>
        <taxon>Epsilonproteobacteria</taxon>
        <taxon>Campylobacterales</taxon>
        <taxon>Arcobacteraceae</taxon>
        <taxon>Arcobacter</taxon>
    </lineage>
</organism>
<dbReference type="Pfam" id="PF13426">
    <property type="entry name" value="PAS_9"/>
    <property type="match status" value="1"/>
</dbReference>
<reference evidence="4 6" key="1">
    <citation type="submission" date="2015-05" db="EMBL/GenBank/DDBJ databases">
        <authorList>
            <person name="Rovetto F."/>
            <person name="Cocolin L."/>
            <person name="Illeghems K."/>
            <person name="Van Nieuwerburgh F."/>
            <person name="Houf K."/>
        </authorList>
    </citation>
    <scope>NUCLEOTIDE SEQUENCE [LARGE SCALE GENOMIC DNA]</scope>
    <source>
        <strain evidence="4 6">117434</strain>
    </source>
</reference>
<dbReference type="PROSITE" id="PS50113">
    <property type="entry name" value="PAC"/>
    <property type="match status" value="1"/>
</dbReference>
<dbReference type="InterPro" id="IPR052155">
    <property type="entry name" value="Biofilm_reg_signaling"/>
</dbReference>
<dbReference type="OrthoDB" id="5347525at2"/>
<reference evidence="5 7" key="3">
    <citation type="submission" date="2019-09" db="EMBL/GenBank/DDBJ databases">
        <title>Taxonomic note: a critical rebuttal of the proposed division of the genus Arcobacter into six genera, emended descriptions of Arcobacter anaerophilus and the genus Arcobacter, and an assessment of genus-level boundaries for Epsilonproteobacteria using in silico genomic comparator tools.</title>
        <authorList>
            <person name="On S.L.W."/>
            <person name="Miller W.G."/>
            <person name="Biggs P."/>
            <person name="Cornelius A."/>
            <person name="Vandamme P."/>
        </authorList>
    </citation>
    <scope>NUCLEOTIDE SEQUENCE [LARGE SCALE GENOMIC DNA]</scope>
    <source>
        <strain evidence="5 7">CCUG 56899</strain>
    </source>
</reference>
<dbReference type="AlphaFoldDB" id="A0A1C0AYN0"/>
<dbReference type="SUPFAM" id="SSF55785">
    <property type="entry name" value="PYP-like sensor domain (PAS domain)"/>
    <property type="match status" value="1"/>
</dbReference>
<dbReference type="CDD" id="cd00130">
    <property type="entry name" value="PAS"/>
    <property type="match status" value="1"/>
</dbReference>
<keyword evidence="6" id="KW-1185">Reference proteome</keyword>
<dbReference type="RefSeq" id="WP_066176508.1">
    <property type="nucleotide sequence ID" value="NZ_CP036246.2"/>
</dbReference>
<feature type="domain" description="PAC" evidence="3">
    <location>
        <begin position="380"/>
        <end position="434"/>
    </location>
</feature>
<evidence type="ECO:0000313" key="7">
    <source>
        <dbReference type="Proteomes" id="UP000322644"/>
    </source>
</evidence>
<dbReference type="NCBIfam" id="TIGR00229">
    <property type="entry name" value="sensory_box"/>
    <property type="match status" value="1"/>
</dbReference>
<dbReference type="PANTHER" id="PTHR44757:SF2">
    <property type="entry name" value="BIOFILM ARCHITECTURE MAINTENANCE PROTEIN MBAA"/>
    <property type="match status" value="1"/>
</dbReference>
<accession>A0A1C0AYN0</accession>
<evidence type="ECO:0000259" key="3">
    <source>
        <dbReference type="PROSITE" id="PS50113"/>
    </source>
</evidence>
<dbReference type="EMBL" id="CP036246">
    <property type="protein sequence ID" value="QEP41262.1"/>
    <property type="molecule type" value="Genomic_DNA"/>
</dbReference>
<dbReference type="Proteomes" id="UP000093159">
    <property type="component" value="Unassembled WGS sequence"/>
</dbReference>
<sequence length="673" mass="79112">MKKIKYLILFFLAFITFVFFFNYLKNSDFEKINEQTKLRALKEFKVVEKELADTAEFIYFTELIKSKELLNLLVSEKNPIRLKNRLYDEFESNYSYYSSLGVFDISFYTKDGALILNFQDINFKDSFTNSLLDSVTSSKKEQVAYKVVSNEGYLVFSKPIFDKNLKLIAIINIEFELDTLLNKLEANMQEFDFLKLFLSKLNKNNLDNIIKKESDLVKIEDRLKKNFDTTYILNEDGVKKTLTFMKIADLKFYDDTFYLVFFNKNDIKIEKIDNFYSYIFVISTIFLVILIIITIYLLQLKVNNSSIKNDLKDILNQIDRYILKIDFDLDGKITYVSKAFCKSSGYSEDEVLGKDIETLRHNDVSENFYKNLKKELKDVKNWQGEIKNRDKFGNTYWVKINIFPKYSSNNKLIGYSSIRSDITDKKQLEKMNKLLKDDLSNRLSELKLHDRDLKDESKLSLVSKILDSISHQWKQPISKISYEIKKVKNVEDLDQKSFEKLQDNVSDELQNLSFILNDAKKLFKPSKHSFSNLALVFDNLNMTLDSKLKNSKNCKLILDIENEAEVKIGFFELKSILKNIILFILEQIEIYSEEKCTIKIELIENDEEQILKISENINSIEKKEFLDEIISKLDSTYLDSKLYLAKLLIEKNGAIFICKNSINETSYYIKVKK</sequence>
<feature type="transmembrane region" description="Helical" evidence="1">
    <location>
        <begin position="6"/>
        <end position="24"/>
    </location>
</feature>
<proteinExistence type="predicted"/>
<evidence type="ECO:0000313" key="5">
    <source>
        <dbReference type="EMBL" id="QEP41262.1"/>
    </source>
</evidence>
<dbReference type="Proteomes" id="UP000322644">
    <property type="component" value="Chromosome"/>
</dbReference>
<dbReference type="InterPro" id="IPR000014">
    <property type="entry name" value="PAS"/>
</dbReference>
<keyword evidence="1" id="KW-1133">Transmembrane helix</keyword>
<evidence type="ECO:0000259" key="2">
    <source>
        <dbReference type="PROSITE" id="PS50112"/>
    </source>
</evidence>
<dbReference type="PROSITE" id="PS50112">
    <property type="entry name" value="PAS"/>
    <property type="match status" value="1"/>
</dbReference>
<keyword evidence="4" id="KW-0675">Receptor</keyword>
<protein>
    <submittedName>
        <fullName evidence="4">Aerotaxis receptor</fullName>
    </submittedName>
    <submittedName>
        <fullName evidence="5">PAS sensor-containing signal transduction protein</fullName>
    </submittedName>
</protein>
<feature type="transmembrane region" description="Helical" evidence="1">
    <location>
        <begin position="275"/>
        <end position="298"/>
    </location>
</feature>
<keyword evidence="1" id="KW-0472">Membrane</keyword>
<dbReference type="PANTHER" id="PTHR44757">
    <property type="entry name" value="DIGUANYLATE CYCLASE DGCP"/>
    <property type="match status" value="1"/>
</dbReference>
<keyword evidence="1" id="KW-0812">Transmembrane</keyword>
<dbReference type="KEGG" id="apoc:APORC_1695"/>
<reference evidence="5 7" key="2">
    <citation type="submission" date="2019-09" db="EMBL/GenBank/DDBJ databases">
        <title>Complete genome sequencing of four Arcobacter species reveals a diverse suite of mobile elements.</title>
        <authorList>
            <person name="Miller W.G."/>
            <person name="Yee E."/>
            <person name="Bono J.L."/>
        </authorList>
    </citation>
    <scope>NUCLEOTIDE SEQUENCE [LARGE SCALE GENOMIC DNA]</scope>
    <source>
        <strain evidence="5 7">CCUG 56899</strain>
    </source>
</reference>
<feature type="domain" description="PAS" evidence="2">
    <location>
        <begin position="328"/>
        <end position="379"/>
    </location>
</feature>
<evidence type="ECO:0000313" key="4">
    <source>
        <dbReference type="EMBL" id="OCL92751.1"/>
    </source>
</evidence>
<evidence type="ECO:0000313" key="6">
    <source>
        <dbReference type="Proteomes" id="UP000093159"/>
    </source>
</evidence>
<gene>
    <name evidence="4" type="primary">aer_1</name>
    <name evidence="4" type="ORF">AAX28_00286</name>
    <name evidence="5" type="ORF">APORC_1695</name>
</gene>
<evidence type="ECO:0000256" key="1">
    <source>
        <dbReference type="SAM" id="Phobius"/>
    </source>
</evidence>
<name>A0A1C0AYN0_9BACT</name>
<dbReference type="Gene3D" id="3.30.450.20">
    <property type="entry name" value="PAS domain"/>
    <property type="match status" value="1"/>
</dbReference>
<dbReference type="InterPro" id="IPR035965">
    <property type="entry name" value="PAS-like_dom_sf"/>
</dbReference>